<dbReference type="SMART" id="SM00355">
    <property type="entry name" value="ZnF_C2H2"/>
    <property type="match status" value="4"/>
</dbReference>
<dbReference type="GO" id="GO:0000978">
    <property type="term" value="F:RNA polymerase II cis-regulatory region sequence-specific DNA binding"/>
    <property type="evidence" value="ECO:0007669"/>
    <property type="project" value="TreeGrafter"/>
</dbReference>
<evidence type="ECO:0000313" key="14">
    <source>
        <dbReference type="EMBL" id="PNJ48055.1"/>
    </source>
</evidence>
<dbReference type="PROSITE" id="PS00028">
    <property type="entry name" value="ZINC_FINGER_C2H2_1"/>
    <property type="match status" value="3"/>
</dbReference>
<keyword evidence="3" id="KW-0677">Repeat</keyword>
<keyword evidence="8" id="KW-0804">Transcription</keyword>
<evidence type="ECO:0000256" key="11">
    <source>
        <dbReference type="SAM" id="MobiDB-lite"/>
    </source>
</evidence>
<feature type="compositionally biased region" description="Polar residues" evidence="11">
    <location>
        <begin position="170"/>
        <end position="188"/>
    </location>
</feature>
<dbReference type="InterPro" id="IPR036236">
    <property type="entry name" value="Znf_C2H2_sf"/>
</dbReference>
<name>A0A2J8US00_PONAB</name>
<feature type="compositionally biased region" description="Polar residues" evidence="11">
    <location>
        <begin position="468"/>
        <end position="487"/>
    </location>
</feature>
<keyword evidence="9" id="KW-0539">Nucleus</keyword>
<dbReference type="Pfam" id="PF00096">
    <property type="entry name" value="zf-C2H2"/>
    <property type="match status" value="3"/>
</dbReference>
<dbReference type="FunFam" id="3.30.160.60:FF:001252">
    <property type="entry name" value="Zinc finger and BTB domain-containing 48"/>
    <property type="match status" value="1"/>
</dbReference>
<dbReference type="GO" id="GO:0008270">
    <property type="term" value="F:zinc ion binding"/>
    <property type="evidence" value="ECO:0007669"/>
    <property type="project" value="UniProtKB-KW"/>
</dbReference>
<keyword evidence="6" id="KW-0805">Transcription regulation</keyword>
<feature type="domain" description="C2H2-type" evidence="13">
    <location>
        <begin position="291"/>
        <end position="318"/>
    </location>
</feature>
<comment type="subcellular location">
    <subcellularLocation>
        <location evidence="1">Nucleus</location>
    </subcellularLocation>
</comment>
<dbReference type="InterPro" id="IPR050457">
    <property type="entry name" value="ZnFinger_BTB_dom_contain"/>
</dbReference>
<evidence type="ECO:0000256" key="7">
    <source>
        <dbReference type="ARBA" id="ARBA00023125"/>
    </source>
</evidence>
<feature type="region of interest" description="Disordered" evidence="11">
    <location>
        <begin position="161"/>
        <end position="205"/>
    </location>
</feature>
<evidence type="ECO:0000256" key="3">
    <source>
        <dbReference type="ARBA" id="ARBA00022737"/>
    </source>
</evidence>
<dbReference type="PANTHER" id="PTHR46105">
    <property type="entry name" value="AGAP004733-PA"/>
    <property type="match status" value="1"/>
</dbReference>
<dbReference type="PANTHER" id="PTHR46105:SF5">
    <property type="entry name" value="ZINC FINGER AND BTB DOMAIN-CONTAINING PROTEIN 44 ISOFORM X1"/>
    <property type="match status" value="1"/>
</dbReference>
<evidence type="ECO:0000256" key="1">
    <source>
        <dbReference type="ARBA" id="ARBA00004123"/>
    </source>
</evidence>
<dbReference type="PROSITE" id="PS50157">
    <property type="entry name" value="ZINC_FINGER_C2H2_2"/>
    <property type="match status" value="4"/>
</dbReference>
<dbReference type="PROSITE" id="PS50097">
    <property type="entry name" value="BTB"/>
    <property type="match status" value="1"/>
</dbReference>
<dbReference type="SUPFAM" id="SSF54695">
    <property type="entry name" value="POZ domain"/>
    <property type="match status" value="1"/>
</dbReference>
<keyword evidence="7" id="KW-0238">DNA-binding</keyword>
<keyword evidence="4 10" id="KW-0863">Zinc-finger</keyword>
<gene>
    <name evidence="14" type="ORF">CR201_G0025674</name>
</gene>
<dbReference type="InterPro" id="IPR013087">
    <property type="entry name" value="Znf_C2H2_type"/>
</dbReference>
<feature type="domain" description="C2H2-type" evidence="13">
    <location>
        <begin position="378"/>
        <end position="406"/>
    </location>
</feature>
<feature type="region of interest" description="Disordered" evidence="11">
    <location>
        <begin position="450"/>
        <end position="524"/>
    </location>
</feature>
<feature type="domain" description="C2H2-type" evidence="13">
    <location>
        <begin position="319"/>
        <end position="346"/>
    </location>
</feature>
<keyword evidence="5" id="KW-0862">Zinc</keyword>
<evidence type="ECO:0000256" key="4">
    <source>
        <dbReference type="ARBA" id="ARBA00022771"/>
    </source>
</evidence>
<dbReference type="Gene3D" id="3.30.160.60">
    <property type="entry name" value="Classic Zinc Finger"/>
    <property type="match status" value="4"/>
</dbReference>
<sequence>MDGSFVQHSVRVLQELNKQREKGQYCDATLDVGGLVFKAHWSVLACCSHFFQSLYGDGSGGSVVLPAGFAEIFGLLLDFFYTGHLALTSGNRDQVLLAARELRVPEAVELCQSFKPKISVGQAAGGQSGQGPPASQNVNSHVKEPAGLEEEEVSRTLGLVPRDQEPRGSHSPQRPQLHSLAQSESPSSLCGKLKQASKPCPPEDKKLEDCKVLPRPFEAEGAQLQGGSNEWEVVVQVEDDGDGDYMSEPEAVLTRRKSNVIRKPCAAEPALNAGSLAAEPAENRKGTAVPVECPTCHKKFLSKYYLKVHNRKHTGEKPFECPKCGKCYFRKENLLEHEARNCMNRSEQVFTCSVCQETFRRRMELRVHMVSHTGEMPYKCSSCSQQFMQKKDLQSHMIKLHGAPKPHASCSCTKLSSTVVRSCLCVRSVGTGPRAGMACRCTSRPSTGMRGHTYVSSAATPSPKRPISTCTCAHTRARSPSSATSVARPSEPKPAWTSTTAPTPGKGPSVASSVNSVSLRRGPS</sequence>
<dbReference type="SUPFAM" id="SSF57667">
    <property type="entry name" value="beta-beta-alpha zinc fingers"/>
    <property type="match status" value="2"/>
</dbReference>
<evidence type="ECO:0000256" key="9">
    <source>
        <dbReference type="ARBA" id="ARBA00023242"/>
    </source>
</evidence>
<dbReference type="InterPro" id="IPR000210">
    <property type="entry name" value="BTB/POZ_dom"/>
</dbReference>
<feature type="domain" description="C2H2-type" evidence="13">
    <location>
        <begin position="350"/>
        <end position="377"/>
    </location>
</feature>
<dbReference type="Gene3D" id="3.30.710.10">
    <property type="entry name" value="Potassium Channel Kv1.1, Chain A"/>
    <property type="match status" value="1"/>
</dbReference>
<dbReference type="EMBL" id="NDHI03003447">
    <property type="protein sequence ID" value="PNJ48055.1"/>
    <property type="molecule type" value="Genomic_DNA"/>
</dbReference>
<dbReference type="GO" id="GO:0000981">
    <property type="term" value="F:DNA-binding transcription factor activity, RNA polymerase II-specific"/>
    <property type="evidence" value="ECO:0007669"/>
    <property type="project" value="TreeGrafter"/>
</dbReference>
<evidence type="ECO:0000259" key="13">
    <source>
        <dbReference type="PROSITE" id="PS50157"/>
    </source>
</evidence>
<protein>
    <submittedName>
        <fullName evidence="14">ZBTB48 isoform 2</fullName>
    </submittedName>
</protein>
<dbReference type="InterPro" id="IPR011333">
    <property type="entry name" value="SKP1/BTB/POZ_sf"/>
</dbReference>
<evidence type="ECO:0000256" key="8">
    <source>
        <dbReference type="ARBA" id="ARBA00023163"/>
    </source>
</evidence>
<dbReference type="FunFam" id="3.30.710.10:FF:000074">
    <property type="entry name" value="Zinc finger and BTB domain-containing 48"/>
    <property type="match status" value="1"/>
</dbReference>
<comment type="caution">
    <text evidence="14">The sequence shown here is derived from an EMBL/GenBank/DDBJ whole genome shotgun (WGS) entry which is preliminary data.</text>
</comment>
<evidence type="ECO:0000256" key="2">
    <source>
        <dbReference type="ARBA" id="ARBA00022723"/>
    </source>
</evidence>
<evidence type="ECO:0000256" key="5">
    <source>
        <dbReference type="ARBA" id="ARBA00022833"/>
    </source>
</evidence>
<dbReference type="Pfam" id="PF00651">
    <property type="entry name" value="BTB"/>
    <property type="match status" value="1"/>
</dbReference>
<dbReference type="FunFam" id="3.30.160.60:FF:001117">
    <property type="entry name" value="Zinc finger and BTB domain containing 48"/>
    <property type="match status" value="1"/>
</dbReference>
<accession>A0A2J8US00</accession>
<feature type="domain" description="BTB" evidence="12">
    <location>
        <begin position="26"/>
        <end position="89"/>
    </location>
</feature>
<dbReference type="SMART" id="SM00225">
    <property type="entry name" value="BTB"/>
    <property type="match status" value="1"/>
</dbReference>
<evidence type="ECO:0000256" key="6">
    <source>
        <dbReference type="ARBA" id="ARBA00023015"/>
    </source>
</evidence>
<dbReference type="FunFam" id="3.30.160.60:FF:001257">
    <property type="entry name" value="Zinc finger and BTB domain-containing 48"/>
    <property type="match status" value="1"/>
</dbReference>
<evidence type="ECO:0000259" key="12">
    <source>
        <dbReference type="PROSITE" id="PS50097"/>
    </source>
</evidence>
<proteinExistence type="predicted"/>
<keyword evidence="2" id="KW-0479">Metal-binding</keyword>
<dbReference type="CDD" id="cd18232">
    <property type="entry name" value="BTB_POZ_ZBTB48_TZAP_KR3"/>
    <property type="match status" value="1"/>
</dbReference>
<reference evidence="14" key="1">
    <citation type="submission" date="2017-12" db="EMBL/GenBank/DDBJ databases">
        <title>High-resolution comparative analysis of great ape genomes.</title>
        <authorList>
            <person name="Pollen A."/>
            <person name="Hastie A."/>
            <person name="Hormozdiari F."/>
            <person name="Dougherty M."/>
            <person name="Liu R."/>
            <person name="Chaisson M."/>
            <person name="Hoppe E."/>
            <person name="Hill C."/>
            <person name="Pang A."/>
            <person name="Hillier L."/>
            <person name="Baker C."/>
            <person name="Armstrong J."/>
            <person name="Shendure J."/>
            <person name="Paten B."/>
            <person name="Wilson R."/>
            <person name="Chao H."/>
            <person name="Schneider V."/>
            <person name="Ventura M."/>
            <person name="Kronenberg Z."/>
            <person name="Murali S."/>
            <person name="Gordon D."/>
            <person name="Cantsilieris S."/>
            <person name="Munson K."/>
            <person name="Nelson B."/>
            <person name="Raja A."/>
            <person name="Underwood J."/>
            <person name="Diekhans M."/>
            <person name="Fiddes I."/>
            <person name="Haussler D."/>
            <person name="Eichler E."/>
        </authorList>
    </citation>
    <scope>NUCLEOTIDE SEQUENCE [LARGE SCALE GENOMIC DNA]</scope>
    <source>
        <strain evidence="14">Susie</strain>
    </source>
</reference>
<dbReference type="FunFam" id="3.30.160.60:FF:001068">
    <property type="entry name" value="Zinc finger and BTB domain-containing 48"/>
    <property type="match status" value="1"/>
</dbReference>
<evidence type="ECO:0000256" key="10">
    <source>
        <dbReference type="PROSITE-ProRule" id="PRU00042"/>
    </source>
</evidence>
<organism evidence="14">
    <name type="scientific">Pongo abelii</name>
    <name type="common">Sumatran orangutan</name>
    <name type="synonym">Pongo pygmaeus abelii</name>
    <dbReference type="NCBI Taxonomy" id="9601"/>
    <lineage>
        <taxon>Eukaryota</taxon>
        <taxon>Metazoa</taxon>
        <taxon>Chordata</taxon>
        <taxon>Craniata</taxon>
        <taxon>Vertebrata</taxon>
        <taxon>Euteleostomi</taxon>
        <taxon>Mammalia</taxon>
        <taxon>Eutheria</taxon>
        <taxon>Euarchontoglires</taxon>
        <taxon>Primates</taxon>
        <taxon>Haplorrhini</taxon>
        <taxon>Catarrhini</taxon>
        <taxon>Hominidae</taxon>
        <taxon>Pongo</taxon>
    </lineage>
</organism>
<dbReference type="AlphaFoldDB" id="A0A2J8US00"/>